<feature type="transmembrane region" description="Helical" evidence="1">
    <location>
        <begin position="104"/>
        <end position="127"/>
    </location>
</feature>
<proteinExistence type="predicted"/>
<dbReference type="RefSeq" id="WP_267675765.1">
    <property type="nucleotide sequence ID" value="NZ_CP113088.1"/>
</dbReference>
<feature type="transmembrane region" description="Helical" evidence="1">
    <location>
        <begin position="71"/>
        <end position="98"/>
    </location>
</feature>
<gene>
    <name evidence="2" type="ORF">N7U66_13415</name>
</gene>
<evidence type="ECO:0000313" key="3">
    <source>
        <dbReference type="Proteomes" id="UP001164705"/>
    </source>
</evidence>
<feature type="transmembrane region" description="Helical" evidence="1">
    <location>
        <begin position="30"/>
        <end position="50"/>
    </location>
</feature>
<evidence type="ECO:0000256" key="1">
    <source>
        <dbReference type="SAM" id="Phobius"/>
    </source>
</evidence>
<dbReference type="AlphaFoldDB" id="A0A9E8MUF4"/>
<reference evidence="2" key="1">
    <citation type="submission" date="2022-11" db="EMBL/GenBank/DDBJ databases">
        <title>Lacinutrix neustonica HL-RS19T sp. nov., isolated from the surface microlayer sample of brackish Lake Shihwa.</title>
        <authorList>
            <person name="Choi J.Y."/>
            <person name="Hwang C.Y."/>
        </authorList>
    </citation>
    <scope>NUCLEOTIDE SEQUENCE</scope>
    <source>
        <strain evidence="2">HL-RS19</strain>
    </source>
</reference>
<protein>
    <submittedName>
        <fullName evidence="2">Uncharacterized protein</fullName>
    </submittedName>
</protein>
<accession>A0A9E8MUF4</accession>
<dbReference type="EMBL" id="CP113088">
    <property type="protein sequence ID" value="WAC01149.1"/>
    <property type="molecule type" value="Genomic_DNA"/>
</dbReference>
<name>A0A9E8MUF4_9FLAO</name>
<evidence type="ECO:0000313" key="2">
    <source>
        <dbReference type="EMBL" id="WAC01149.1"/>
    </source>
</evidence>
<dbReference type="Proteomes" id="UP001164705">
    <property type="component" value="Chromosome"/>
</dbReference>
<keyword evidence="1" id="KW-1133">Transmembrane helix</keyword>
<keyword evidence="1" id="KW-0472">Membrane</keyword>
<organism evidence="2 3">
    <name type="scientific">Lacinutrix neustonica</name>
    <dbReference type="NCBI Taxonomy" id="2980107"/>
    <lineage>
        <taxon>Bacteria</taxon>
        <taxon>Pseudomonadati</taxon>
        <taxon>Bacteroidota</taxon>
        <taxon>Flavobacteriia</taxon>
        <taxon>Flavobacteriales</taxon>
        <taxon>Flavobacteriaceae</taxon>
        <taxon>Lacinutrix</taxon>
    </lineage>
</organism>
<dbReference type="KEGG" id="lnu:N7U66_13415"/>
<sequence length="152" mass="17249">MFIGFLLAFQGIILLGMNELETTIYAFSNVQIVVLSVLAFPILDTTRVFAVRLKQGRSPFIADRNHIHHKLLNLGFSHIKATLLIIYVNVIVITSAVFVDYLDFNIHIQLLIVFTLAPLVYLSPFLVGENKKIVRRRTPKLLSKKMTSILPD</sequence>
<keyword evidence="1" id="KW-0812">Transmembrane</keyword>
<keyword evidence="3" id="KW-1185">Reference proteome</keyword>